<dbReference type="SMART" id="SM00386">
    <property type="entry name" value="HAT"/>
    <property type="match status" value="1"/>
</dbReference>
<dbReference type="InterPro" id="IPR003107">
    <property type="entry name" value="HAT"/>
</dbReference>
<evidence type="ECO:0008006" key="3">
    <source>
        <dbReference type="Google" id="ProtNLM"/>
    </source>
</evidence>
<proteinExistence type="predicted"/>
<evidence type="ECO:0000313" key="1">
    <source>
        <dbReference type="EMBL" id="RXH73112.1"/>
    </source>
</evidence>
<dbReference type="InterPro" id="IPR011990">
    <property type="entry name" value="TPR-like_helical_dom_sf"/>
</dbReference>
<sequence length="81" mass="9299">MVQCHPEEAGNWIWYANFEMKNGDIARARNVFERAVKKVPLADDDGAEQLFEAFAEFEQWCKDIELCKLDVEDASQISNSS</sequence>
<dbReference type="AlphaFoldDB" id="A0A498HT07"/>
<name>A0A498HT07_MALDO</name>
<dbReference type="Gene3D" id="1.25.40.10">
    <property type="entry name" value="Tetratricopeptide repeat domain"/>
    <property type="match status" value="1"/>
</dbReference>
<protein>
    <recommendedName>
        <fullName evidence="3">Suppressor of forked domain-containing protein</fullName>
    </recommendedName>
</protein>
<keyword evidence="2" id="KW-1185">Reference proteome</keyword>
<dbReference type="SUPFAM" id="SSF48452">
    <property type="entry name" value="TPR-like"/>
    <property type="match status" value="1"/>
</dbReference>
<dbReference type="Proteomes" id="UP000290289">
    <property type="component" value="Chromosome 15"/>
</dbReference>
<evidence type="ECO:0000313" key="2">
    <source>
        <dbReference type="Proteomes" id="UP000290289"/>
    </source>
</evidence>
<accession>A0A498HT07</accession>
<gene>
    <name evidence="1" type="ORF">DVH24_012796</name>
</gene>
<comment type="caution">
    <text evidence="1">The sequence shown here is derived from an EMBL/GenBank/DDBJ whole genome shotgun (WGS) entry which is preliminary data.</text>
</comment>
<dbReference type="Pfam" id="PF13428">
    <property type="entry name" value="TPR_14"/>
    <property type="match status" value="1"/>
</dbReference>
<dbReference type="EMBL" id="RDQH01000341">
    <property type="protein sequence ID" value="RXH73112.1"/>
    <property type="molecule type" value="Genomic_DNA"/>
</dbReference>
<reference evidence="1 2" key="1">
    <citation type="submission" date="2018-10" db="EMBL/GenBank/DDBJ databases">
        <title>A high-quality apple genome assembly.</title>
        <authorList>
            <person name="Hu J."/>
        </authorList>
    </citation>
    <scope>NUCLEOTIDE SEQUENCE [LARGE SCALE GENOMIC DNA]</scope>
    <source>
        <strain evidence="2">cv. HFTH1</strain>
        <tissue evidence="1">Young leaf</tissue>
    </source>
</reference>
<organism evidence="1 2">
    <name type="scientific">Malus domestica</name>
    <name type="common">Apple</name>
    <name type="synonym">Pyrus malus</name>
    <dbReference type="NCBI Taxonomy" id="3750"/>
    <lineage>
        <taxon>Eukaryota</taxon>
        <taxon>Viridiplantae</taxon>
        <taxon>Streptophyta</taxon>
        <taxon>Embryophyta</taxon>
        <taxon>Tracheophyta</taxon>
        <taxon>Spermatophyta</taxon>
        <taxon>Magnoliopsida</taxon>
        <taxon>eudicotyledons</taxon>
        <taxon>Gunneridae</taxon>
        <taxon>Pentapetalae</taxon>
        <taxon>rosids</taxon>
        <taxon>fabids</taxon>
        <taxon>Rosales</taxon>
        <taxon>Rosaceae</taxon>
        <taxon>Amygdaloideae</taxon>
        <taxon>Maleae</taxon>
        <taxon>Malus</taxon>
    </lineage>
</organism>
<dbReference type="STRING" id="3750.A0A498HT07"/>
<dbReference type="GO" id="GO:0006396">
    <property type="term" value="P:RNA processing"/>
    <property type="evidence" value="ECO:0007669"/>
    <property type="project" value="InterPro"/>
</dbReference>